<evidence type="ECO:0000256" key="1">
    <source>
        <dbReference type="PIRSR" id="PIRSR605493-1"/>
    </source>
</evidence>
<dbReference type="Pfam" id="PF03737">
    <property type="entry name" value="RraA-like"/>
    <property type="match status" value="1"/>
</dbReference>
<gene>
    <name evidence="2" type="ORF">CU635_12700</name>
    <name evidence="3" type="ORF">CVD25_05995</name>
</gene>
<dbReference type="CDD" id="cd16841">
    <property type="entry name" value="RraA_family"/>
    <property type="match status" value="1"/>
</dbReference>
<evidence type="ECO:0000313" key="4">
    <source>
        <dbReference type="Proteomes" id="UP000234951"/>
    </source>
</evidence>
<dbReference type="OrthoDB" id="9784786at2"/>
<dbReference type="EMBL" id="PGVA01000028">
    <property type="protein sequence ID" value="PLR82026.1"/>
    <property type="molecule type" value="Genomic_DNA"/>
</dbReference>
<keyword evidence="1" id="KW-0479">Metal-binding</keyword>
<reference evidence="3 5" key="2">
    <citation type="submission" date="2017-12" db="EMBL/GenBank/DDBJ databases">
        <title>Comparative Functional Genomics of Dry Heat Resistant strains isolated from the Viking Spacecraft.</title>
        <authorList>
            <person name="Seuylemezian A."/>
            <person name="Cooper K."/>
            <person name="Vaishampayan P."/>
        </authorList>
    </citation>
    <scope>NUCLEOTIDE SEQUENCE [LARGE SCALE GENOMIC DNA]</scope>
    <source>
        <strain evidence="3 5">ATCC 29669</strain>
    </source>
</reference>
<name>A0A2N5GKJ1_9BACI</name>
<proteinExistence type="predicted"/>
<comment type="cofactor">
    <cofactor evidence="1">
        <name>Mg(2+)</name>
        <dbReference type="ChEBI" id="CHEBI:18420"/>
    </cofactor>
</comment>
<dbReference type="InterPro" id="IPR005493">
    <property type="entry name" value="RraA/RraA-like"/>
</dbReference>
<dbReference type="InterPro" id="IPR036704">
    <property type="entry name" value="RraA/RraA-like_sf"/>
</dbReference>
<evidence type="ECO:0000313" key="5">
    <source>
        <dbReference type="Proteomes" id="UP000235114"/>
    </source>
</evidence>
<comment type="caution">
    <text evidence="2">The sequence shown here is derived from an EMBL/GenBank/DDBJ whole genome shotgun (WGS) entry which is preliminary data.</text>
</comment>
<accession>A0A2N5GKJ1</accession>
<keyword evidence="1" id="KW-0460">Magnesium</keyword>
<evidence type="ECO:0000313" key="2">
    <source>
        <dbReference type="EMBL" id="PLR82026.1"/>
    </source>
</evidence>
<dbReference type="RefSeq" id="WP_101577742.1">
    <property type="nucleotide sequence ID" value="NZ_PGVA01000028.1"/>
</dbReference>
<keyword evidence="5" id="KW-1185">Reference proteome</keyword>
<dbReference type="Gene3D" id="3.50.30.40">
    <property type="entry name" value="Ribonuclease E inhibitor RraA/RraA-like"/>
    <property type="match status" value="1"/>
</dbReference>
<dbReference type="EMBL" id="PGVD01000015">
    <property type="protein sequence ID" value="PLR99412.1"/>
    <property type="molecule type" value="Genomic_DNA"/>
</dbReference>
<feature type="binding site" evidence="1">
    <location>
        <position position="115"/>
    </location>
    <ligand>
        <name>Mg(2+)</name>
        <dbReference type="ChEBI" id="CHEBI:18420"/>
    </ligand>
</feature>
<sequence>MLTVRERVQKYTADEIEEFKSVSTSTIGHFTDFGFIANFNCTVSVTKVYGEVITVKLSSGDGYPLNIALQHAKEGDILVIDASGNKTHACWGEFRARKAEEIGLSAVIVGGAVTDFEYLRRSRIPVFYESFHQRRREI</sequence>
<dbReference type="Proteomes" id="UP000235114">
    <property type="component" value="Unassembled WGS sequence"/>
</dbReference>
<evidence type="ECO:0000313" key="3">
    <source>
        <dbReference type="EMBL" id="PLR99412.1"/>
    </source>
</evidence>
<dbReference type="Proteomes" id="UP000234951">
    <property type="component" value="Unassembled WGS sequence"/>
</dbReference>
<dbReference type="AlphaFoldDB" id="A0A2N5GKJ1"/>
<dbReference type="SUPFAM" id="SSF89562">
    <property type="entry name" value="RraA-like"/>
    <property type="match status" value="1"/>
</dbReference>
<protein>
    <submittedName>
        <fullName evidence="2">Uncharacterized protein</fullName>
    </submittedName>
</protein>
<organism evidence="2 4">
    <name type="scientific">Bacillus canaveralius</name>
    <dbReference type="NCBI Taxonomy" id="1403243"/>
    <lineage>
        <taxon>Bacteria</taxon>
        <taxon>Bacillati</taxon>
        <taxon>Bacillota</taxon>
        <taxon>Bacilli</taxon>
        <taxon>Bacillales</taxon>
        <taxon>Bacillaceae</taxon>
        <taxon>Bacillus</taxon>
    </lineage>
</organism>
<dbReference type="GO" id="GO:0046872">
    <property type="term" value="F:metal ion binding"/>
    <property type="evidence" value="ECO:0007669"/>
    <property type="project" value="UniProtKB-KW"/>
</dbReference>
<reference evidence="2 4" key="1">
    <citation type="submission" date="2017-11" db="EMBL/GenBank/DDBJ databases">
        <title>Comparitive Functional Genomics of Dry Heat Resistant strains isolated from the Viking Spacecraft.</title>
        <authorList>
            <person name="Seuylemezian A."/>
            <person name="Cooper K."/>
            <person name="Vaishampayan P."/>
        </authorList>
    </citation>
    <scope>NUCLEOTIDE SEQUENCE [LARGE SCALE GENOMIC DNA]</scope>
    <source>
        <strain evidence="2 4">M4.6</strain>
    </source>
</reference>